<reference evidence="2 3" key="1">
    <citation type="submission" date="2019-02" db="EMBL/GenBank/DDBJ databases">
        <title>Genome of Pseudomonas korensis isolated from heavy metal contaminated environment.</title>
        <authorList>
            <person name="Ayangbenro A.S."/>
            <person name="Babalola O."/>
        </authorList>
    </citation>
    <scope>NUCLEOTIDE SEQUENCE [LARGE SCALE GENOMIC DNA]</scope>
    <source>
        <strain evidence="2 3">AB36</strain>
    </source>
</reference>
<proteinExistence type="predicted"/>
<evidence type="ECO:0000313" key="2">
    <source>
        <dbReference type="EMBL" id="RYM39826.1"/>
    </source>
</evidence>
<evidence type="ECO:0000259" key="1">
    <source>
        <dbReference type="SMART" id="SM00382"/>
    </source>
</evidence>
<dbReference type="SMART" id="SM00382">
    <property type="entry name" value="AAA"/>
    <property type="match status" value="1"/>
</dbReference>
<dbReference type="Pfam" id="PF20030">
    <property type="entry name" value="bpMoxR"/>
    <property type="match status" value="1"/>
</dbReference>
<dbReference type="Gene3D" id="3.40.50.300">
    <property type="entry name" value="P-loop containing nucleotide triphosphate hydrolases"/>
    <property type="match status" value="1"/>
</dbReference>
<protein>
    <submittedName>
        <fullName evidence="2">AAA family ATPase</fullName>
    </submittedName>
</protein>
<dbReference type="SUPFAM" id="SSF52540">
    <property type="entry name" value="P-loop containing nucleoside triphosphate hydrolases"/>
    <property type="match status" value="1"/>
</dbReference>
<dbReference type="PANTHER" id="PTHR32204">
    <property type="entry name" value="ATPASE RAVA"/>
    <property type="match status" value="1"/>
</dbReference>
<gene>
    <name evidence="2" type="ORF">EVS84_20025</name>
</gene>
<dbReference type="InterPro" id="IPR045427">
    <property type="entry name" value="MoxR"/>
</dbReference>
<dbReference type="InterPro" id="IPR041538">
    <property type="entry name" value="RavA-like_AAA_lid"/>
</dbReference>
<dbReference type="InterPro" id="IPR003593">
    <property type="entry name" value="AAA+_ATPase"/>
</dbReference>
<dbReference type="AlphaFoldDB" id="A0A4Q4L1S1"/>
<sequence>MNASLQSAAAQIRQAVRVATEGLVGREQLAELIVLAAVAQEHILVIGPPGTAKSAVVRRVAQCMGGRYFEYLLGRFTEPSELFGAVDLKKLREGTVETDVSGMLPEADIVFLDEVFLGSTAILNTLLGVLNERRFRRGHTHIQCPLRVCVGASNGLPDDEALAAFADRFLLHLFVDSVPDNQLEAMLAGGWQSEQRPVQQLLGLTQLDTLGQALQNVDLSTVRPALAQAIRQLREAGIELSDRRIVKSQRLIAAATLLSGRLHASAADLWPLLYVLPTRETQQHGREILREMLAQSSNRHLFSAVEEATLQPMSRVSRLLETAEEYLARTEPPASALLEGLLREIDANFDDLTIPASLQDVRGQVARLLTTAA</sequence>
<accession>A0A4Q4L1S1</accession>
<evidence type="ECO:0000313" key="3">
    <source>
        <dbReference type="Proteomes" id="UP000291107"/>
    </source>
</evidence>
<comment type="caution">
    <text evidence="2">The sequence shown here is derived from an EMBL/GenBank/DDBJ whole genome shotgun (WGS) entry which is preliminary data.</text>
</comment>
<dbReference type="PANTHER" id="PTHR32204:SF0">
    <property type="entry name" value="ATPASE RAVA"/>
    <property type="match status" value="1"/>
</dbReference>
<dbReference type="Proteomes" id="UP000291107">
    <property type="component" value="Unassembled WGS sequence"/>
</dbReference>
<organism evidence="2 3">
    <name type="scientific">Pseudomonas koreensis</name>
    <dbReference type="NCBI Taxonomy" id="198620"/>
    <lineage>
        <taxon>Bacteria</taxon>
        <taxon>Pseudomonadati</taxon>
        <taxon>Pseudomonadota</taxon>
        <taxon>Gammaproteobacteria</taxon>
        <taxon>Pseudomonadales</taxon>
        <taxon>Pseudomonadaceae</taxon>
        <taxon>Pseudomonas</taxon>
    </lineage>
</organism>
<dbReference type="InterPro" id="IPR027417">
    <property type="entry name" value="P-loop_NTPase"/>
</dbReference>
<name>A0A4Q4L1S1_9PSED</name>
<dbReference type="InterPro" id="IPR050513">
    <property type="entry name" value="RavA_ATPases"/>
</dbReference>
<dbReference type="CDD" id="cd00009">
    <property type="entry name" value="AAA"/>
    <property type="match status" value="1"/>
</dbReference>
<feature type="domain" description="AAA+ ATPase" evidence="1">
    <location>
        <begin position="39"/>
        <end position="179"/>
    </location>
</feature>
<dbReference type="Pfam" id="PF17868">
    <property type="entry name" value="AAA_lid_8"/>
    <property type="match status" value="1"/>
</dbReference>
<dbReference type="RefSeq" id="WP_129999462.1">
    <property type="nucleotide sequence ID" value="NZ_SEUB01000007.1"/>
</dbReference>
<dbReference type="EMBL" id="SEUB01000007">
    <property type="protein sequence ID" value="RYM39826.1"/>
    <property type="molecule type" value="Genomic_DNA"/>
</dbReference>